<accession>K4LQT6</accession>
<proteinExistence type="predicted"/>
<dbReference type="InterPro" id="IPR037185">
    <property type="entry name" value="EmrE-like"/>
</dbReference>
<dbReference type="SUPFAM" id="SSF103481">
    <property type="entry name" value="Multidrug resistance efflux transporter EmrE"/>
    <property type="match status" value="1"/>
</dbReference>
<evidence type="ECO:0000313" key="7">
    <source>
        <dbReference type="EMBL" id="AFV10464.1"/>
    </source>
</evidence>
<dbReference type="GO" id="GO:0005886">
    <property type="term" value="C:plasma membrane"/>
    <property type="evidence" value="ECO:0007669"/>
    <property type="project" value="UniProtKB-SubCell"/>
</dbReference>
<dbReference type="InterPro" id="IPR000390">
    <property type="entry name" value="Small_drug/metabolite_transptr"/>
</dbReference>
<dbReference type="PANTHER" id="PTHR30561:SF9">
    <property type="entry name" value="4-AMINO-4-DEOXY-L-ARABINOSE-PHOSPHOUNDECAPRENOL FLIPPASE SUBUNIT ARNF-RELATED"/>
    <property type="match status" value="1"/>
</dbReference>
<evidence type="ECO:0000256" key="5">
    <source>
        <dbReference type="ARBA" id="ARBA00023136"/>
    </source>
</evidence>
<dbReference type="eggNOG" id="COG2076">
    <property type="taxonomic scope" value="Bacteria"/>
</dbReference>
<feature type="transmembrane region" description="Helical" evidence="6">
    <location>
        <begin position="112"/>
        <end position="129"/>
    </location>
</feature>
<gene>
    <name evidence="7" type="ordered locus">Tph_c02170</name>
</gene>
<dbReference type="EMBL" id="CP003732">
    <property type="protein sequence ID" value="AFV10464.1"/>
    <property type="molecule type" value="Genomic_DNA"/>
</dbReference>
<evidence type="ECO:0000256" key="1">
    <source>
        <dbReference type="ARBA" id="ARBA00004651"/>
    </source>
</evidence>
<dbReference type="RefSeq" id="WP_015049383.1">
    <property type="nucleotide sequence ID" value="NC_018870.1"/>
</dbReference>
<evidence type="ECO:0000313" key="8">
    <source>
        <dbReference type="Proteomes" id="UP000000467"/>
    </source>
</evidence>
<dbReference type="PANTHER" id="PTHR30561">
    <property type="entry name" value="SMR FAMILY PROTON-DEPENDENT DRUG EFFLUX TRANSPORTER SUGE"/>
    <property type="match status" value="1"/>
</dbReference>
<organism evidence="7 8">
    <name type="scientific">Thermacetogenium phaeum (strain ATCC BAA-254 / DSM 26808 / PB)</name>
    <dbReference type="NCBI Taxonomy" id="1089553"/>
    <lineage>
        <taxon>Bacteria</taxon>
        <taxon>Bacillati</taxon>
        <taxon>Bacillota</taxon>
        <taxon>Clostridia</taxon>
        <taxon>Thermoanaerobacterales</taxon>
        <taxon>Thermoanaerobacteraceae</taxon>
        <taxon>Thermacetogenium</taxon>
    </lineage>
</organism>
<dbReference type="OrthoDB" id="517481at2"/>
<dbReference type="GO" id="GO:0022857">
    <property type="term" value="F:transmembrane transporter activity"/>
    <property type="evidence" value="ECO:0007669"/>
    <property type="project" value="InterPro"/>
</dbReference>
<dbReference type="STRING" id="1089553.Tph_c02170"/>
<keyword evidence="3 6" id="KW-0812">Transmembrane</keyword>
<evidence type="ECO:0008006" key="9">
    <source>
        <dbReference type="Google" id="ProtNLM"/>
    </source>
</evidence>
<feature type="transmembrane region" description="Helical" evidence="6">
    <location>
        <begin position="58"/>
        <end position="78"/>
    </location>
</feature>
<keyword evidence="8" id="KW-1185">Reference proteome</keyword>
<dbReference type="HOGENOM" id="CLU_131462_4_1_9"/>
<dbReference type="Proteomes" id="UP000000467">
    <property type="component" value="Chromosome"/>
</dbReference>
<dbReference type="KEGG" id="tpz:Tph_c02170"/>
<evidence type="ECO:0000256" key="2">
    <source>
        <dbReference type="ARBA" id="ARBA00022475"/>
    </source>
</evidence>
<evidence type="ECO:0000256" key="6">
    <source>
        <dbReference type="SAM" id="Phobius"/>
    </source>
</evidence>
<evidence type="ECO:0000256" key="3">
    <source>
        <dbReference type="ARBA" id="ARBA00022692"/>
    </source>
</evidence>
<keyword evidence="2" id="KW-1003">Cell membrane</keyword>
<comment type="subcellular location">
    <subcellularLocation>
        <location evidence="1">Cell membrane</location>
        <topology evidence="1">Multi-pass membrane protein</topology>
    </subcellularLocation>
</comment>
<dbReference type="AlphaFoldDB" id="K4LQT6"/>
<feature type="transmembrane region" description="Helical" evidence="6">
    <location>
        <begin position="85"/>
        <end position="106"/>
    </location>
</feature>
<keyword evidence="5 6" id="KW-0472">Membrane</keyword>
<feature type="transmembrane region" description="Helical" evidence="6">
    <location>
        <begin position="12"/>
        <end position="31"/>
    </location>
</feature>
<sequence length="130" mass="13584">METAGAGQAALTTYLLLAASMLLNALANFTIKLAVRGEELDLAPAHLGATLKTLAADPVLWCGLALFGLAFVGYTLVLSRLNLSTAYPAMAGGGFLLVFFLSALYLKEAVTGAHLGGAFLIILGMWLLLR</sequence>
<keyword evidence="4 6" id="KW-1133">Transmembrane helix</keyword>
<reference evidence="7 8" key="1">
    <citation type="journal article" date="2012" name="BMC Genomics">
        <title>Genome-guided analysis of physiological and morphological traits of the fermentative acetate oxidizer Thermacetogenium phaeum.</title>
        <authorList>
            <person name="Oehler D."/>
            <person name="Poehlein A."/>
            <person name="Leimbach A."/>
            <person name="Muller N."/>
            <person name="Daniel R."/>
            <person name="Gottschalk G."/>
            <person name="Schink B."/>
        </authorList>
    </citation>
    <scope>NUCLEOTIDE SEQUENCE [LARGE SCALE GENOMIC DNA]</scope>
    <source>
        <strain evidence="8">ATCC BAA-254 / DSM 26808 / PB</strain>
    </source>
</reference>
<dbReference type="Gene3D" id="1.10.3730.20">
    <property type="match status" value="1"/>
</dbReference>
<name>K4LQT6_THEPS</name>
<evidence type="ECO:0000256" key="4">
    <source>
        <dbReference type="ARBA" id="ARBA00022989"/>
    </source>
</evidence>
<protein>
    <recommendedName>
        <fullName evidence="9">Small multidrug resistance protein</fullName>
    </recommendedName>
</protein>